<name>A0A4Y2K9L3_ARAVE</name>
<protein>
    <submittedName>
        <fullName evidence="1">Uncharacterized protein</fullName>
    </submittedName>
</protein>
<sequence>MCFVRLKNGSKQNLEKGSGTLSRVVKVLRKNLTSDILMSEKPSYSFHFLKPFTYHLPSNLLALGVFQVKHHPYRGRREGGIWMANDEPHLTTAYRDTFPRLPSRLAFAARCREIPREEVV</sequence>
<dbReference type="AlphaFoldDB" id="A0A4Y2K9L3"/>
<reference evidence="1 2" key="1">
    <citation type="journal article" date="2019" name="Sci. Rep.">
        <title>Orb-weaving spider Araneus ventricosus genome elucidates the spidroin gene catalogue.</title>
        <authorList>
            <person name="Kono N."/>
            <person name="Nakamura H."/>
            <person name="Ohtoshi R."/>
            <person name="Moran D.A.P."/>
            <person name="Shinohara A."/>
            <person name="Yoshida Y."/>
            <person name="Fujiwara M."/>
            <person name="Mori M."/>
            <person name="Tomita M."/>
            <person name="Arakawa K."/>
        </authorList>
    </citation>
    <scope>NUCLEOTIDE SEQUENCE [LARGE SCALE GENOMIC DNA]</scope>
</reference>
<organism evidence="1 2">
    <name type="scientific">Araneus ventricosus</name>
    <name type="common">Orbweaver spider</name>
    <name type="synonym">Epeira ventricosa</name>
    <dbReference type="NCBI Taxonomy" id="182803"/>
    <lineage>
        <taxon>Eukaryota</taxon>
        <taxon>Metazoa</taxon>
        <taxon>Ecdysozoa</taxon>
        <taxon>Arthropoda</taxon>
        <taxon>Chelicerata</taxon>
        <taxon>Arachnida</taxon>
        <taxon>Araneae</taxon>
        <taxon>Araneomorphae</taxon>
        <taxon>Entelegynae</taxon>
        <taxon>Araneoidea</taxon>
        <taxon>Araneidae</taxon>
        <taxon>Araneus</taxon>
    </lineage>
</organism>
<keyword evidence="2" id="KW-1185">Reference proteome</keyword>
<dbReference type="EMBL" id="BGPR01004369">
    <property type="protein sequence ID" value="GBM98904.1"/>
    <property type="molecule type" value="Genomic_DNA"/>
</dbReference>
<dbReference type="Proteomes" id="UP000499080">
    <property type="component" value="Unassembled WGS sequence"/>
</dbReference>
<gene>
    <name evidence="1" type="ORF">AVEN_201018_1</name>
</gene>
<proteinExistence type="predicted"/>
<evidence type="ECO:0000313" key="1">
    <source>
        <dbReference type="EMBL" id="GBM98904.1"/>
    </source>
</evidence>
<accession>A0A4Y2K9L3</accession>
<comment type="caution">
    <text evidence="1">The sequence shown here is derived from an EMBL/GenBank/DDBJ whole genome shotgun (WGS) entry which is preliminary data.</text>
</comment>
<evidence type="ECO:0000313" key="2">
    <source>
        <dbReference type="Proteomes" id="UP000499080"/>
    </source>
</evidence>